<comment type="similarity">
    <text evidence="1 6 7">Belongs to the peptidase S8 family.</text>
</comment>
<dbReference type="InterPro" id="IPR015500">
    <property type="entry name" value="Peptidase_S8_subtilisin-rel"/>
</dbReference>
<evidence type="ECO:0000256" key="4">
    <source>
        <dbReference type="ARBA" id="ARBA00022825"/>
    </source>
</evidence>
<feature type="active site" description="Charge relay system" evidence="5 6">
    <location>
        <position position="431"/>
    </location>
</feature>
<evidence type="ECO:0000256" key="6">
    <source>
        <dbReference type="PROSITE-ProRule" id="PRU01240"/>
    </source>
</evidence>
<dbReference type="Gene3D" id="2.60.120.260">
    <property type="entry name" value="Galactose-binding domain-like"/>
    <property type="match status" value="1"/>
</dbReference>
<organism evidence="13 14">
    <name type="scientific">Peptoniphilus asaccharolyticus DSM 20463</name>
    <dbReference type="NCBI Taxonomy" id="573058"/>
    <lineage>
        <taxon>Bacteria</taxon>
        <taxon>Bacillati</taxon>
        <taxon>Bacillota</taxon>
        <taxon>Tissierellia</taxon>
        <taxon>Tissierellales</taxon>
        <taxon>Peptoniphilaceae</taxon>
        <taxon>Peptoniphilus</taxon>
    </lineage>
</organism>
<dbReference type="Pfam" id="PF01468">
    <property type="entry name" value="GA"/>
    <property type="match status" value="4"/>
</dbReference>
<reference evidence="14" key="1">
    <citation type="submission" date="2017-04" db="EMBL/GenBank/DDBJ databases">
        <authorList>
            <person name="Varghese N."/>
            <person name="Submissions S."/>
        </authorList>
    </citation>
    <scope>NUCLEOTIDE SEQUENCE [LARGE SCALE GENOMIC DNA]</scope>
    <source>
        <strain evidence="14">DSM 20463</strain>
    </source>
</reference>
<dbReference type="Gene3D" id="3.30.457.10">
    <property type="entry name" value="Copper amine oxidase-like, N-terminal domain"/>
    <property type="match status" value="1"/>
</dbReference>
<evidence type="ECO:0000313" key="14">
    <source>
        <dbReference type="Proteomes" id="UP000192368"/>
    </source>
</evidence>
<feature type="coiled-coil region" evidence="8">
    <location>
        <begin position="1735"/>
        <end position="1871"/>
    </location>
</feature>
<gene>
    <name evidence="13" type="ORF">SAMN00017477_0167</name>
</gene>
<keyword evidence="3 6" id="KW-0378">Hydrolase</keyword>
<dbReference type="GO" id="GO:0004252">
    <property type="term" value="F:serine-type endopeptidase activity"/>
    <property type="evidence" value="ECO:0007669"/>
    <property type="project" value="UniProtKB-UniRule"/>
</dbReference>
<dbReference type="Gene3D" id="3.40.50.200">
    <property type="entry name" value="Peptidase S8/S53 domain"/>
    <property type="match status" value="1"/>
</dbReference>
<dbReference type="Pfam" id="PF00082">
    <property type="entry name" value="Peptidase_S8"/>
    <property type="match status" value="1"/>
</dbReference>
<keyword evidence="14" id="KW-1185">Reference proteome</keyword>
<keyword evidence="8" id="KW-0175">Coiled coil</keyword>
<dbReference type="InterPro" id="IPR022398">
    <property type="entry name" value="Peptidase_S8_His-AS"/>
</dbReference>
<dbReference type="InterPro" id="IPR002988">
    <property type="entry name" value="GA_module"/>
</dbReference>
<dbReference type="Pfam" id="PF07833">
    <property type="entry name" value="Cu_amine_oxidN1"/>
    <property type="match status" value="1"/>
</dbReference>
<dbReference type="InterPro" id="IPR012854">
    <property type="entry name" value="Cu_amine_oxidase-like_N"/>
</dbReference>
<evidence type="ECO:0000259" key="9">
    <source>
        <dbReference type="Pfam" id="PF00082"/>
    </source>
</evidence>
<dbReference type="Gene3D" id="1.20.5.420">
    <property type="entry name" value="Immunoglobulin FC, subunit C"/>
    <property type="match status" value="3"/>
</dbReference>
<feature type="domain" description="Protein G-related albumin-binding (GA) module" evidence="10">
    <location>
        <begin position="1697"/>
        <end position="1745"/>
    </location>
</feature>
<accession>A0A1W1UGH8</accession>
<dbReference type="PROSITE" id="PS51892">
    <property type="entry name" value="SUBTILASE"/>
    <property type="match status" value="1"/>
</dbReference>
<feature type="domain" description="Protein G-related albumin-binding (GA) module" evidence="10">
    <location>
        <begin position="1555"/>
        <end position="1602"/>
    </location>
</feature>
<keyword evidence="4 6" id="KW-0720">Serine protease</keyword>
<dbReference type="InterPro" id="IPR051048">
    <property type="entry name" value="Peptidase_S8/S53_subtilisin"/>
</dbReference>
<evidence type="ECO:0000259" key="11">
    <source>
        <dbReference type="Pfam" id="PF07833"/>
    </source>
</evidence>
<dbReference type="OrthoDB" id="3648721at2"/>
<name>A0A1W1UGH8_PEPAS</name>
<protein>
    <submittedName>
        <fullName evidence="13">Serine protease, subtilisin family</fullName>
    </submittedName>
</protein>
<evidence type="ECO:0000256" key="3">
    <source>
        <dbReference type="ARBA" id="ARBA00022801"/>
    </source>
</evidence>
<dbReference type="Proteomes" id="UP000192368">
    <property type="component" value="Unassembled WGS sequence"/>
</dbReference>
<dbReference type="InterPro" id="IPR013229">
    <property type="entry name" value="PEGA"/>
</dbReference>
<dbReference type="PRINTS" id="PR00723">
    <property type="entry name" value="SUBTILISIN"/>
</dbReference>
<dbReference type="EMBL" id="FWWR01000009">
    <property type="protein sequence ID" value="SMB79874.1"/>
    <property type="molecule type" value="Genomic_DNA"/>
</dbReference>
<dbReference type="Gene3D" id="2.60.40.1120">
    <property type="entry name" value="Carboxypeptidase-like, regulatory domain"/>
    <property type="match status" value="1"/>
</dbReference>
<evidence type="ECO:0000259" key="12">
    <source>
        <dbReference type="Pfam" id="PF08308"/>
    </source>
</evidence>
<dbReference type="PROSITE" id="PS00136">
    <property type="entry name" value="SUBTILASE_ASP"/>
    <property type="match status" value="1"/>
</dbReference>
<dbReference type="InterPro" id="IPR000209">
    <property type="entry name" value="Peptidase_S8/S53_dom"/>
</dbReference>
<feature type="domain" description="PEGA" evidence="12">
    <location>
        <begin position="1239"/>
        <end position="1278"/>
    </location>
</feature>
<feature type="domain" description="Protein G-related albumin-binding (GA) module" evidence="10">
    <location>
        <begin position="1750"/>
        <end position="1798"/>
    </location>
</feature>
<dbReference type="SUPFAM" id="SSF55383">
    <property type="entry name" value="Copper amine oxidase, domain N"/>
    <property type="match status" value="1"/>
</dbReference>
<feature type="domain" description="Peptidase S8/S53" evidence="9">
    <location>
        <begin position="201"/>
        <end position="483"/>
    </location>
</feature>
<feature type="coiled-coil region" evidence="8">
    <location>
        <begin position="1506"/>
        <end position="1562"/>
    </location>
</feature>
<dbReference type="SUPFAM" id="SSF52743">
    <property type="entry name" value="Subtilisin-like"/>
    <property type="match status" value="1"/>
</dbReference>
<dbReference type="PROSITE" id="PS00137">
    <property type="entry name" value="SUBTILASE_HIS"/>
    <property type="match status" value="1"/>
</dbReference>
<dbReference type="PANTHER" id="PTHR43399">
    <property type="entry name" value="SUBTILISIN-RELATED"/>
    <property type="match status" value="1"/>
</dbReference>
<proteinExistence type="inferred from homology"/>
<dbReference type="InterPro" id="IPR036582">
    <property type="entry name" value="Mao_N_sf"/>
</dbReference>
<evidence type="ECO:0000256" key="1">
    <source>
        <dbReference type="ARBA" id="ARBA00011073"/>
    </source>
</evidence>
<sequence length="2074" mass="231897">MKNFKRCIVFTLLFTIIFSNFIEVYAAASNKTYEEKISKEIISVKDDEFVDVIVKLKKEIDSEKIKTEVKKSNPNINKDQLQKQIRKEIVDESVSLAENSQKSILKYLDKNKKEGSVKSYESFFIVNCVNIVAKKSIVIELAKRQDVEEIIENKQIKIERPEKNFPEAREASLDNTSKHVPWNLKAIGADKAQELTKDSSNEVVVGIIDSGVDSSHPAISKNYRGNDSNLSACSWYNTINKKNGAEEKPFDNRGHGTHVCGTILGSKEGSLLGVAPKTKWIAVKVFDENGETDNTKLLAAGEWILAPTDANGKKHPELAPRIVNNSWGGNSSDGFYQDMVKKWRDAGIFPIFSAGNVSESNNGGDNSIGTPGSYPEAYAVGAIRKDEKVAKFSLRGKSDYTDKWKPDIVAPGVNILSSVPGNRYELYTGTSMASPHVSGVVALMLQANKDLSVEQIEKILNETASPLKDEYYVDSPNHGYGYGKVDAYNAVELSMGQAKGKEVNNDKMGNFSGRLLARGEDNEKPSLDHKAISAVYTIYKTSFDANVKDNTGIDSVKLFLDCGKGFEEHEMKLKRGTRLDGYYNVDIPVSTFNGVSSGSYYIECSDINGSVTKTKEYNFVVKDGVNIGYVQDFETDISGFEFGGESSLWKWGKIKSDEPDNKLIGTGPYSDNLKKDTIAVMPPIDLSKTDKDAVLSFRHWYDLGNSNYAFFDQAEVWIAEVDANSSADNLDWKPKRTYRNSSKDKWVDEFIDLSEYKGKKICLMFGLRANGNWKTKGQGWYIDDIKIKEAVKEIPEKPNKYLNLKSQKNGRYNFSFSPVDNDKITAYELYRSNKPEGPFECVKTVKKGDSSGGFGKWSITLSDIPIPQKGSYYYYAVSKIGKNSSEPSEIQSITFTEGKEILSYDFENGKQGWTSVSDSGELAWDFGELEYGDKFNANFKKPTESQSLGKNPGMNMWATNMNDHRLPKSKYSLISPTMDLSGLSDAKLYYQNWFGSSGKRYSDDYDSYNQDLGEIYISKDDGNKWEKIYTLDEKMLDKKGNRHTWFTDGVEIPNEYLTDKIKIKFLLDTGDDKGGSSPEQCGGWYIDDISINTNLNKNTGNSLQTENVFENKSPFKLQNMTRASENSSSNDGILPLVGKITIKETGVSVTSEAGTGKFSIKHPVGSYTAIAEAEGYASKEIPVTITNNFELKDIYLDKAQETTLKVKVSDEKSNPVNANVKIYKQDDLEILKEENGSAISLDKILPGKYNIAVSADGYKTYREEITISDSKEIEIKLEKINFQEEKNVGYTKEKASELAGQDEKNVTFANKISNNKDVQVEEVTYYITKTKEADLQNSSYRISIYDKNDIDGLPGKILYSKDLTFEQEGWNSLKISNVQVDGEFYIAFTKLSGELAFGIDNKTSDIDSVKMFNNAWIEPQTQGSYMIGAKLREIEDTQKVAIDEATKLVETAEKLQTEEAYTAAKEKVEALKESESKSDLQKRLEEIDKYIQADKAIDALEGKNISDITKAELDNAEALVNAVKDEWKTDLTVRLTSLKDKKAEDDRRKEEAAKSLADAKEEAVNKIKGLDKLSQDEKNAYKASIDGAENKDAVDAIVLKAQKDNAKKIIASLNKLKEHEVTKANSDIDSAADENAINEIVKTAQNTQTERQSLDEHKDQVRGKLDNLNNLTAEEKGIYNKKIDEATTKEAADAVVLDAQKDNAQKEINKMNLLKPDEVTKAKEDIQNAADEARVKEIVDAAQKLQKDRQALEDYKNQEKAKVDALDKLTDEEKTESKTKIDEATTKDAVDAIVLEAQKDNAKKKVEELTKLNEEEKAEALRAIEEATNEESLDKAIKNAEASNVSIDELKAQAKDKLNNLNKLSKEEKAAITKKIDDATSKANVIDIITKAEKENNNKAPEETGREQYPWVSPYNYNPFWSLQFYTPAKTESKPATEIKIDSKLVIGSKNLVVTINGVQKEVVMDVEPFISNNRTMLPIRFVAEALGFKVEWDVSTRTVILTDKDTVVKIPVDTNKIIVNGTVFESDVKPILKNDRTMIPIANIARALGLVDGKDIIWNGDTKEVIIKRDILK</sequence>
<evidence type="ECO:0000256" key="8">
    <source>
        <dbReference type="SAM" id="Coils"/>
    </source>
</evidence>
<evidence type="ECO:0000256" key="5">
    <source>
        <dbReference type="PIRSR" id="PIRSR615500-1"/>
    </source>
</evidence>
<keyword evidence="2 6" id="KW-0645">Protease</keyword>
<dbReference type="GO" id="GO:0006508">
    <property type="term" value="P:proteolysis"/>
    <property type="evidence" value="ECO:0007669"/>
    <property type="project" value="UniProtKB-KW"/>
</dbReference>
<dbReference type="InterPro" id="IPR023828">
    <property type="entry name" value="Peptidase_S8_Ser-AS"/>
</dbReference>
<dbReference type="PROSITE" id="PS00138">
    <property type="entry name" value="SUBTILASE_SER"/>
    <property type="match status" value="1"/>
</dbReference>
<evidence type="ECO:0000313" key="13">
    <source>
        <dbReference type="EMBL" id="SMB79874.1"/>
    </source>
</evidence>
<evidence type="ECO:0000259" key="10">
    <source>
        <dbReference type="Pfam" id="PF01468"/>
    </source>
</evidence>
<dbReference type="InterPro" id="IPR023827">
    <property type="entry name" value="Peptidase_S8_Asp-AS"/>
</dbReference>
<feature type="active site" description="Charge relay system" evidence="5 6">
    <location>
        <position position="209"/>
    </location>
</feature>
<dbReference type="STRING" id="573058.SAMN00017477_0167"/>
<feature type="domain" description="Protein G-related albumin-binding (GA) module" evidence="10">
    <location>
        <begin position="1851"/>
        <end position="1897"/>
    </location>
</feature>
<evidence type="ECO:0000256" key="2">
    <source>
        <dbReference type="ARBA" id="ARBA00022670"/>
    </source>
</evidence>
<dbReference type="InterPro" id="IPR036852">
    <property type="entry name" value="Peptidase_S8/S53_dom_sf"/>
</dbReference>
<feature type="domain" description="Copper amine oxidase-like N-terminal" evidence="11">
    <location>
        <begin position="1961"/>
        <end position="2068"/>
    </location>
</feature>
<dbReference type="RefSeq" id="WP_084229885.1">
    <property type="nucleotide sequence ID" value="NZ_FWWR01000009.1"/>
</dbReference>
<dbReference type="PANTHER" id="PTHR43399:SF4">
    <property type="entry name" value="CELL WALL-ASSOCIATED PROTEASE"/>
    <property type="match status" value="1"/>
</dbReference>
<feature type="active site" description="Charge relay system" evidence="5 6">
    <location>
        <position position="255"/>
    </location>
</feature>
<dbReference type="Pfam" id="PF08308">
    <property type="entry name" value="PEGA"/>
    <property type="match status" value="1"/>
</dbReference>
<evidence type="ECO:0000256" key="7">
    <source>
        <dbReference type="RuleBase" id="RU003355"/>
    </source>
</evidence>